<dbReference type="InterPro" id="IPR036388">
    <property type="entry name" value="WH-like_DNA-bd_sf"/>
</dbReference>
<dbReference type="InterPro" id="IPR029016">
    <property type="entry name" value="GAF-like_dom_sf"/>
</dbReference>
<dbReference type="Pfam" id="PF13185">
    <property type="entry name" value="GAF_2"/>
    <property type="match status" value="1"/>
</dbReference>
<dbReference type="Gene3D" id="1.10.10.10">
    <property type="entry name" value="Winged helix-like DNA-binding domain superfamily/Winged helix DNA-binding domain"/>
    <property type="match status" value="1"/>
</dbReference>
<dbReference type="InterPro" id="IPR003018">
    <property type="entry name" value="GAF"/>
</dbReference>
<gene>
    <name evidence="4" type="ORF">E3T61_08605</name>
</gene>
<evidence type="ECO:0000313" key="5">
    <source>
        <dbReference type="Proteomes" id="UP000298468"/>
    </source>
</evidence>
<dbReference type="GO" id="GO:0003723">
    <property type="term" value="F:RNA binding"/>
    <property type="evidence" value="ECO:0007669"/>
    <property type="project" value="InterPro"/>
</dbReference>
<evidence type="ECO:0000256" key="1">
    <source>
        <dbReference type="ARBA" id="ARBA00023015"/>
    </source>
</evidence>
<keyword evidence="5" id="KW-1185">Reference proteome</keyword>
<dbReference type="EMBL" id="SOHM01000015">
    <property type="protein sequence ID" value="TFD91745.1"/>
    <property type="molecule type" value="Genomic_DNA"/>
</dbReference>
<dbReference type="AlphaFoldDB" id="A0A4V3IXP2"/>
<accession>A0A4V3IXP2</accession>
<dbReference type="OrthoDB" id="7466251at2"/>
<evidence type="ECO:0000256" key="2">
    <source>
        <dbReference type="ARBA" id="ARBA00023163"/>
    </source>
</evidence>
<evidence type="ECO:0000259" key="3">
    <source>
        <dbReference type="SMART" id="SM01012"/>
    </source>
</evidence>
<evidence type="ECO:0000313" key="4">
    <source>
        <dbReference type="EMBL" id="TFD91745.1"/>
    </source>
</evidence>
<dbReference type="SUPFAM" id="SSF55781">
    <property type="entry name" value="GAF domain-like"/>
    <property type="match status" value="1"/>
</dbReference>
<sequence>MSENPAFGAAVEDLTGAVDGRTSLCLPFLRVLPVTGAAVSTLGAPFGSETVCASDAQAARLDELQFDLGEGPCWDALSSRQPALHADLQMDSARWPLFAEAVSGSGVGAIYAFPLALGSLSIGAIDLYAHSPRSLTAAQVQDAAVLAAICSRQVLRRALADHPLAPAATDDGGFSRREVHQATGMVLAQLGVNAADALLIINGYAFARGRTVRHVAADIVARRIDFAEEWSNPSESL</sequence>
<dbReference type="InterPro" id="IPR005561">
    <property type="entry name" value="ANTAR"/>
</dbReference>
<keyword evidence="1" id="KW-0805">Transcription regulation</keyword>
<name>A0A4V3IXP2_9MICO</name>
<comment type="caution">
    <text evidence="4">The sequence shown here is derived from an EMBL/GenBank/DDBJ whole genome shotgun (WGS) entry which is preliminary data.</text>
</comment>
<keyword evidence="2" id="KW-0804">Transcription</keyword>
<dbReference type="Proteomes" id="UP000298468">
    <property type="component" value="Unassembled WGS sequence"/>
</dbReference>
<dbReference type="Pfam" id="PF03861">
    <property type="entry name" value="ANTAR"/>
    <property type="match status" value="1"/>
</dbReference>
<feature type="domain" description="ANTAR" evidence="3">
    <location>
        <begin position="151"/>
        <end position="220"/>
    </location>
</feature>
<dbReference type="RefSeq" id="WP_134640431.1">
    <property type="nucleotide sequence ID" value="NZ_SOHM01000015.1"/>
</dbReference>
<organism evidence="4 5">
    <name type="scientific">Cryobacterium lactosi</name>
    <dbReference type="NCBI Taxonomy" id="1259202"/>
    <lineage>
        <taxon>Bacteria</taxon>
        <taxon>Bacillati</taxon>
        <taxon>Actinomycetota</taxon>
        <taxon>Actinomycetes</taxon>
        <taxon>Micrococcales</taxon>
        <taxon>Microbacteriaceae</taxon>
        <taxon>Cryobacterium</taxon>
    </lineage>
</organism>
<dbReference type="SMART" id="SM01012">
    <property type="entry name" value="ANTAR"/>
    <property type="match status" value="1"/>
</dbReference>
<proteinExistence type="predicted"/>
<reference evidence="4 5" key="1">
    <citation type="submission" date="2019-03" db="EMBL/GenBank/DDBJ databases">
        <title>Genomics of glacier-inhabiting Cryobacterium strains.</title>
        <authorList>
            <person name="Liu Q."/>
            <person name="Xin Y.-H."/>
        </authorList>
    </citation>
    <scope>NUCLEOTIDE SEQUENCE [LARGE SCALE GENOMIC DNA]</scope>
    <source>
        <strain evidence="4 5">Sr59</strain>
    </source>
</reference>
<dbReference type="Gene3D" id="3.30.450.40">
    <property type="match status" value="1"/>
</dbReference>
<protein>
    <submittedName>
        <fullName evidence="4">ANTAR domain-containing protein</fullName>
    </submittedName>
</protein>